<reference evidence="2" key="2">
    <citation type="submission" date="2015-03" db="EMBL/GenBank/DDBJ databases">
        <authorList>
            <person name="Gallagher L.A."/>
            <person name="Hayden H.S."/>
            <person name="Weiss E.J."/>
            <person name="Hager K.R."/>
            <person name="Ramage E."/>
            <person name="Radey M.R."/>
            <person name="Bydalek R."/>
            <person name="Manoil C."/>
            <person name="Miller S.I."/>
            <person name="Brittnacher M.J."/>
        </authorList>
    </citation>
    <scope>NUCLEOTIDE SEQUENCE [LARGE SCALE GENOMIC DNA]</scope>
    <source>
        <strain evidence="2">AB5075-UW</strain>
    </source>
</reference>
<reference evidence="1 2" key="1">
    <citation type="journal article" date="2015" name="J. Bacteriol.">
        <title>Resources for Genetic and Genomic Analysis of Emerging Pathogen Acinetobacter baumannii.</title>
        <authorList>
            <person name="Gallagher L.A."/>
            <person name="Ramage E."/>
            <person name="Weiss E.J."/>
            <person name="Radey M."/>
            <person name="Hayden H.S."/>
            <person name="Held K.G."/>
            <person name="Huse H.K."/>
            <person name="Zurawski D.V."/>
            <person name="Brittnacher M.J."/>
            <person name="Manoil C."/>
        </authorList>
    </citation>
    <scope>NUCLEOTIDE SEQUENCE [LARGE SCALE GENOMIC DNA]</scope>
    <source>
        <strain evidence="1 2">AB5075-UW</strain>
    </source>
</reference>
<proteinExistence type="predicted"/>
<dbReference type="OMA" id="PPISIMC"/>
<evidence type="ECO:0000313" key="1">
    <source>
        <dbReference type="EMBL" id="AKA29929.1"/>
    </source>
</evidence>
<dbReference type="AlphaFoldDB" id="A0A0D5YD81"/>
<dbReference type="EMBL" id="CP008706">
    <property type="protein sequence ID" value="AKA29929.1"/>
    <property type="molecule type" value="Genomic_DNA"/>
</dbReference>
<dbReference type="InterPro" id="IPR036770">
    <property type="entry name" value="Ankyrin_rpt-contain_sf"/>
</dbReference>
<dbReference type="Gene3D" id="1.25.40.20">
    <property type="entry name" value="Ankyrin repeat-containing domain"/>
    <property type="match status" value="1"/>
</dbReference>
<name>A0A0D5YD81_ACIBA</name>
<sequence>MVMLTTQQQALIKAIEELELAQVQKLLAEGLDPNFIDPEQGPPVSIICDGIFKWWEDVSEAYEAGTPLSQEEKQQALQVYLDILEALIQAKANVHLWDAEEFYGPLWDAASSACAPAVQRLLDEKVDPNTRDEEGLTILSSISQLFFDCDFDEIDWSEALQEERETLELLRRHGAKMSKELTT</sequence>
<dbReference type="PATRIC" id="fig|470.1345.peg.130"/>
<organism evidence="1 2">
    <name type="scientific">Acinetobacter baumannii</name>
    <dbReference type="NCBI Taxonomy" id="470"/>
    <lineage>
        <taxon>Bacteria</taxon>
        <taxon>Pseudomonadati</taxon>
        <taxon>Pseudomonadota</taxon>
        <taxon>Gammaproteobacteria</taxon>
        <taxon>Moraxellales</taxon>
        <taxon>Moraxellaceae</taxon>
        <taxon>Acinetobacter</taxon>
        <taxon>Acinetobacter calcoaceticus/baumannii complex</taxon>
    </lineage>
</organism>
<dbReference type="Proteomes" id="UP000032746">
    <property type="component" value="Chromosome"/>
</dbReference>
<protein>
    <submittedName>
        <fullName evidence="1">Uncharacterized protein</fullName>
    </submittedName>
</protein>
<dbReference type="SUPFAM" id="SSF48403">
    <property type="entry name" value="Ankyrin repeat"/>
    <property type="match status" value="1"/>
</dbReference>
<accession>A0A0D5YD81</accession>
<evidence type="ECO:0000313" key="2">
    <source>
        <dbReference type="Proteomes" id="UP000032746"/>
    </source>
</evidence>
<gene>
    <name evidence="1" type="ORF">ABUW_0134</name>
</gene>